<dbReference type="GO" id="GO:0009063">
    <property type="term" value="P:amino acid catabolic process"/>
    <property type="evidence" value="ECO:0007669"/>
    <property type="project" value="InterPro"/>
</dbReference>
<dbReference type="SFLD" id="SFLDS00001">
    <property type="entry name" value="Enolase"/>
    <property type="match status" value="1"/>
</dbReference>
<reference evidence="3" key="1">
    <citation type="submission" date="2019-09" db="EMBL/GenBank/DDBJ databases">
        <title>Characterisation of the sponge microbiome using genome-centric metagenomics.</title>
        <authorList>
            <person name="Engelberts J.P."/>
            <person name="Robbins S.J."/>
            <person name="De Goeij J.M."/>
            <person name="Aranda M."/>
            <person name="Bell S.C."/>
            <person name="Webster N.S."/>
        </authorList>
    </citation>
    <scope>NUCLEOTIDE SEQUENCE</scope>
    <source>
        <strain evidence="3">SB0662_bin_9</strain>
    </source>
</reference>
<dbReference type="SUPFAM" id="SSF54826">
    <property type="entry name" value="Enolase N-terminal domain-like"/>
    <property type="match status" value="1"/>
</dbReference>
<dbReference type="InterPro" id="IPR036849">
    <property type="entry name" value="Enolase-like_C_sf"/>
</dbReference>
<dbReference type="InterPro" id="IPR013341">
    <property type="entry name" value="Mandelate_racemase_N_dom"/>
</dbReference>
<dbReference type="Pfam" id="PF13378">
    <property type="entry name" value="MR_MLE_C"/>
    <property type="match status" value="1"/>
</dbReference>
<dbReference type="InterPro" id="IPR029065">
    <property type="entry name" value="Enolase_C-like"/>
</dbReference>
<dbReference type="InterPro" id="IPR029017">
    <property type="entry name" value="Enolase-like_N"/>
</dbReference>
<comment type="caution">
    <text evidence="3">The sequence shown here is derived from an EMBL/GenBank/DDBJ whole genome shotgun (WGS) entry which is preliminary data.</text>
</comment>
<dbReference type="PROSITE" id="PS00908">
    <property type="entry name" value="MR_MLE_1"/>
    <property type="match status" value="1"/>
</dbReference>
<dbReference type="InterPro" id="IPR013342">
    <property type="entry name" value="Mandelate_racemase_C"/>
</dbReference>
<dbReference type="PANTHER" id="PTHR48080">
    <property type="entry name" value="D-GALACTONATE DEHYDRATASE-RELATED"/>
    <property type="match status" value="1"/>
</dbReference>
<dbReference type="InterPro" id="IPR034593">
    <property type="entry name" value="DgoD-like"/>
</dbReference>
<evidence type="ECO:0000313" key="3">
    <source>
        <dbReference type="EMBL" id="MYD89500.1"/>
    </source>
</evidence>
<dbReference type="Gene3D" id="3.30.390.10">
    <property type="entry name" value="Enolase-like, N-terminal domain"/>
    <property type="match status" value="1"/>
</dbReference>
<dbReference type="SUPFAM" id="SSF51604">
    <property type="entry name" value="Enolase C-terminal domain-like"/>
    <property type="match status" value="1"/>
</dbReference>
<dbReference type="Gene3D" id="3.20.20.120">
    <property type="entry name" value="Enolase-like C-terminal domain"/>
    <property type="match status" value="1"/>
</dbReference>
<dbReference type="Pfam" id="PF02746">
    <property type="entry name" value="MR_MLE_N"/>
    <property type="match status" value="1"/>
</dbReference>
<protein>
    <submittedName>
        <fullName evidence="3">Mandelate racemase/muconate lactonizing enzyme family protein</fullName>
    </submittedName>
</protein>
<sequence length="392" mass="43167">MDTVELVEAFPLRIPRPTPYLGGLEPGVEPNAKGLFIRPGNRTVYSVHDHTVLVRVTTRTGQVGWGECFGVVAPEIVATIVKELAEPMVVGRHPHQVVEVFDDLYDSLRVRGYFGGFWLDALAGIDQALWDLRGRLLNLPVCHLLGGRRQKRLPAYVSGLPGMDLQARAAVAKDWMERGFSAVKFAGAVAHEGELAEIRAVREAIGPNPQILADFHWRYTGNEAVAVIRSMEPHGLAVAEAPVKPEDVAGLAHVARSVQTPVAAGEELRTVHEYLPRLEARAMSIIQPEMLHTGVTGFHRICQLADAFHCQVMPHATIGIGIGQAASLHVAAAISNFEMHEFQHTIFHRNLRLVDTDMDCREGYFHLPEGPGLGVTPKPEAFRYMVEPWSPP</sequence>
<dbReference type="GO" id="GO:0016829">
    <property type="term" value="F:lyase activity"/>
    <property type="evidence" value="ECO:0007669"/>
    <property type="project" value="UniProtKB-KW"/>
</dbReference>
<name>A0A6B1DPL2_9CHLR</name>
<feature type="domain" description="Mandelate racemase/muconate lactonizing enzyme C-terminal" evidence="2">
    <location>
        <begin position="165"/>
        <end position="261"/>
    </location>
</feature>
<dbReference type="InterPro" id="IPR018110">
    <property type="entry name" value="Mandel_Rmase/mucon_lact_enz_CS"/>
</dbReference>
<dbReference type="AlphaFoldDB" id="A0A6B1DPL2"/>
<gene>
    <name evidence="3" type="ORF">F4Y08_04045</name>
</gene>
<dbReference type="PANTHER" id="PTHR48080:SF2">
    <property type="entry name" value="D-GALACTONATE DEHYDRATASE"/>
    <property type="match status" value="1"/>
</dbReference>
<evidence type="ECO:0000259" key="2">
    <source>
        <dbReference type="SMART" id="SM00922"/>
    </source>
</evidence>
<keyword evidence="1" id="KW-0456">Lyase</keyword>
<dbReference type="CDD" id="cd03316">
    <property type="entry name" value="MR_like"/>
    <property type="match status" value="1"/>
</dbReference>
<proteinExistence type="predicted"/>
<evidence type="ECO:0000256" key="1">
    <source>
        <dbReference type="ARBA" id="ARBA00023239"/>
    </source>
</evidence>
<organism evidence="3">
    <name type="scientific">Caldilineaceae bacterium SB0662_bin_9</name>
    <dbReference type="NCBI Taxonomy" id="2605258"/>
    <lineage>
        <taxon>Bacteria</taxon>
        <taxon>Bacillati</taxon>
        <taxon>Chloroflexota</taxon>
        <taxon>Caldilineae</taxon>
        <taxon>Caldilineales</taxon>
        <taxon>Caldilineaceae</taxon>
    </lineage>
</organism>
<dbReference type="SMART" id="SM00922">
    <property type="entry name" value="MR_MLE"/>
    <property type="match status" value="1"/>
</dbReference>
<dbReference type="EMBL" id="VXPY01000024">
    <property type="protein sequence ID" value="MYD89500.1"/>
    <property type="molecule type" value="Genomic_DNA"/>
</dbReference>
<accession>A0A6B1DPL2</accession>